<sequence>MNSTQVALRSEVRQLAEEAFHRKLISGHGDGPDDKEYQIVYQGKPRHLPLEQARFFLINLLYRSRIH</sequence>
<dbReference type="HOGENOM" id="CLU_183741_0_0_3"/>
<dbReference type="EMBL" id="CP003642">
    <property type="protein sequence ID" value="AFZ25498.1"/>
    <property type="molecule type" value="Genomic_DNA"/>
</dbReference>
<evidence type="ECO:0000313" key="2">
    <source>
        <dbReference type="Proteomes" id="UP000010475"/>
    </source>
</evidence>
<gene>
    <name evidence="1" type="ORF">Cylst_3346</name>
</gene>
<dbReference type="KEGG" id="csg:Cylst_3346"/>
<protein>
    <submittedName>
        <fullName evidence="1">Uncharacterized protein</fullName>
    </submittedName>
</protein>
<accession>K9WZ55</accession>
<dbReference type="RefSeq" id="WP_015208746.1">
    <property type="nucleotide sequence ID" value="NC_019757.1"/>
</dbReference>
<reference evidence="1 2" key="1">
    <citation type="submission" date="2012-06" db="EMBL/GenBank/DDBJ databases">
        <title>Finished chromosome of genome of Cylindrospermum stagnale PCC 7417.</title>
        <authorList>
            <consortium name="US DOE Joint Genome Institute"/>
            <person name="Gugger M."/>
            <person name="Coursin T."/>
            <person name="Rippka R."/>
            <person name="Tandeau De Marsac N."/>
            <person name="Huntemann M."/>
            <person name="Wei C.-L."/>
            <person name="Han J."/>
            <person name="Detter J.C."/>
            <person name="Han C."/>
            <person name="Tapia R."/>
            <person name="Chen A."/>
            <person name="Kyrpides N."/>
            <person name="Mavromatis K."/>
            <person name="Markowitz V."/>
            <person name="Szeto E."/>
            <person name="Ivanova N."/>
            <person name="Pagani I."/>
            <person name="Pati A."/>
            <person name="Goodwin L."/>
            <person name="Nordberg H.P."/>
            <person name="Cantor M.N."/>
            <person name="Hua S.X."/>
            <person name="Woyke T."/>
            <person name="Kerfeld C.A."/>
        </authorList>
    </citation>
    <scope>NUCLEOTIDE SEQUENCE [LARGE SCALE GENOMIC DNA]</scope>
    <source>
        <strain evidence="1 2">PCC 7417</strain>
    </source>
</reference>
<organism evidence="1 2">
    <name type="scientific">Cylindrospermum stagnale PCC 7417</name>
    <dbReference type="NCBI Taxonomy" id="56107"/>
    <lineage>
        <taxon>Bacteria</taxon>
        <taxon>Bacillati</taxon>
        <taxon>Cyanobacteriota</taxon>
        <taxon>Cyanophyceae</taxon>
        <taxon>Nostocales</taxon>
        <taxon>Nostocaceae</taxon>
        <taxon>Cylindrospermum</taxon>
    </lineage>
</organism>
<proteinExistence type="predicted"/>
<name>K9WZ55_9NOST</name>
<dbReference type="AlphaFoldDB" id="K9WZ55"/>
<keyword evidence="2" id="KW-1185">Reference proteome</keyword>
<dbReference type="OrthoDB" id="426489at2"/>
<dbReference type="Proteomes" id="UP000010475">
    <property type="component" value="Chromosome"/>
</dbReference>
<dbReference type="PATRIC" id="fig|56107.3.peg.3664"/>
<evidence type="ECO:0000313" key="1">
    <source>
        <dbReference type="EMBL" id="AFZ25498.1"/>
    </source>
</evidence>
<dbReference type="eggNOG" id="ENOG50333HD">
    <property type="taxonomic scope" value="Bacteria"/>
</dbReference>